<proteinExistence type="predicted"/>
<evidence type="ECO:0000313" key="3">
    <source>
        <dbReference type="EMBL" id="CAB9522828.1"/>
    </source>
</evidence>
<evidence type="ECO:0000259" key="2">
    <source>
        <dbReference type="Pfam" id="PF01702"/>
    </source>
</evidence>
<gene>
    <name evidence="3" type="ORF">SEMRO_1346_G264840.1</name>
</gene>
<evidence type="ECO:0000313" key="4">
    <source>
        <dbReference type="Proteomes" id="UP001153069"/>
    </source>
</evidence>
<feature type="region of interest" description="Disordered" evidence="1">
    <location>
        <begin position="1"/>
        <end position="20"/>
    </location>
</feature>
<comment type="caution">
    <text evidence="3">The sequence shown here is derived from an EMBL/GenBank/DDBJ whole genome shotgun (WGS) entry which is preliminary data.</text>
</comment>
<dbReference type="PANTHER" id="PTHR46064:SF1">
    <property type="entry name" value="QUEUINE TRNA-RIBOSYLTRANSFERASE ACCESSORY SUBUNIT 2"/>
    <property type="match status" value="1"/>
</dbReference>
<reference evidence="3" key="1">
    <citation type="submission" date="2020-06" db="EMBL/GenBank/DDBJ databases">
        <authorList>
            <consortium name="Plant Systems Biology data submission"/>
        </authorList>
    </citation>
    <scope>NUCLEOTIDE SEQUENCE</scope>
    <source>
        <strain evidence="3">D6</strain>
    </source>
</reference>
<dbReference type="SUPFAM" id="SSF51713">
    <property type="entry name" value="tRNA-guanine transglycosylase"/>
    <property type="match status" value="1"/>
</dbReference>
<dbReference type="GO" id="GO:0006400">
    <property type="term" value="P:tRNA modification"/>
    <property type="evidence" value="ECO:0007669"/>
    <property type="project" value="InterPro"/>
</dbReference>
<dbReference type="Pfam" id="PF01702">
    <property type="entry name" value="TGT"/>
    <property type="match status" value="1"/>
</dbReference>
<feature type="domain" description="tRNA-guanine(15) transglycosylase-like" evidence="2">
    <location>
        <begin position="134"/>
        <end position="425"/>
    </location>
</feature>
<organism evidence="3 4">
    <name type="scientific">Seminavis robusta</name>
    <dbReference type="NCBI Taxonomy" id="568900"/>
    <lineage>
        <taxon>Eukaryota</taxon>
        <taxon>Sar</taxon>
        <taxon>Stramenopiles</taxon>
        <taxon>Ochrophyta</taxon>
        <taxon>Bacillariophyta</taxon>
        <taxon>Bacillariophyceae</taxon>
        <taxon>Bacillariophycidae</taxon>
        <taxon>Naviculales</taxon>
        <taxon>Naviculaceae</taxon>
        <taxon>Seminavis</taxon>
    </lineage>
</organism>
<protein>
    <submittedName>
        <fullName evidence="3">Ribosyltransferase accessory subunit 2</fullName>
    </submittedName>
</protein>
<sequence>MASKRDKCSASSPSSNDDGGEKAVRLLLHTVDGAIPYLTPHLLETCFPIEQVKDFLWIGIAVRDACISPVMATPKKDTDETKNKKKNKPSGYAFSPTTEPDAWLLPYTRVTVPTFDPCQDSIRHSHKNIVDVTASNDHVMVWTEFGRQTLTREAYDTAAAEGLQSHASVTLFDACTEDAKAKRKRASLERTNAWREETIKSHASDGTLWASCLVAAAKEDQDPGVTQQFESIQNALDNKSVNGVAFVNWQTISDASQRVSVLQQCIQRIKNAPTTTTLAVLSTNSLEQVMECFQQGINIIGTNLPIQWAKQKKAFVCDVGNWKNRKDPKRPKLEPSSVDADGCFPVDSSETWIRDANPILAGCSCLTCQQHCRAYLYHLVQTKELLAEILLFIHNLHHMIGLFRACSQSRISGSEEELCRHIQDQIANNNNNNELQGLTKH</sequence>
<dbReference type="EMBL" id="CAICTM010001344">
    <property type="protein sequence ID" value="CAB9522828.1"/>
    <property type="molecule type" value="Genomic_DNA"/>
</dbReference>
<dbReference type="InterPro" id="IPR036511">
    <property type="entry name" value="TGT-like_sf"/>
</dbReference>
<keyword evidence="4" id="KW-1185">Reference proteome</keyword>
<dbReference type="InterPro" id="IPR002616">
    <property type="entry name" value="tRNA_ribo_trans-like"/>
</dbReference>
<dbReference type="Proteomes" id="UP001153069">
    <property type="component" value="Unassembled WGS sequence"/>
</dbReference>
<dbReference type="Gene3D" id="3.20.20.105">
    <property type="entry name" value="Queuine tRNA-ribosyltransferase-like"/>
    <property type="match status" value="1"/>
</dbReference>
<dbReference type="InterPro" id="IPR050852">
    <property type="entry name" value="Queuine_tRNA-ribosyltrfase"/>
</dbReference>
<dbReference type="NCBIfam" id="TIGR00449">
    <property type="entry name" value="tgt_general"/>
    <property type="match status" value="1"/>
</dbReference>
<name>A0A9N8ELE5_9STRA</name>
<dbReference type="OrthoDB" id="27601at2759"/>
<evidence type="ECO:0000256" key="1">
    <source>
        <dbReference type="SAM" id="MobiDB-lite"/>
    </source>
</evidence>
<feature type="region of interest" description="Disordered" evidence="1">
    <location>
        <begin position="73"/>
        <end position="94"/>
    </location>
</feature>
<accession>A0A9N8ELE5</accession>
<dbReference type="PANTHER" id="PTHR46064">
    <property type="entry name" value="QUEUINE TRNA-RIBOSYLTRANSFERASE ACCESSORY SUBUNIT 2"/>
    <property type="match status" value="1"/>
</dbReference>
<dbReference type="AlphaFoldDB" id="A0A9N8ELE5"/>